<evidence type="ECO:0000256" key="6">
    <source>
        <dbReference type="ARBA" id="ARBA00023284"/>
    </source>
</evidence>
<dbReference type="Pfam" id="PF00085">
    <property type="entry name" value="Thioredoxin"/>
    <property type="match status" value="1"/>
</dbReference>
<keyword evidence="4" id="KW-0249">Electron transport</keyword>
<protein>
    <recommendedName>
        <fullName evidence="2 7">Thioredoxin</fullName>
    </recommendedName>
</protein>
<dbReference type="InterPro" id="IPR005746">
    <property type="entry name" value="Thioredoxin"/>
</dbReference>
<dbReference type="GO" id="GO:0045454">
    <property type="term" value="P:cell redox homeostasis"/>
    <property type="evidence" value="ECO:0007669"/>
    <property type="project" value="TreeGrafter"/>
</dbReference>
<dbReference type="PRINTS" id="PR00421">
    <property type="entry name" value="THIOREDOXIN"/>
</dbReference>
<dbReference type="InterPro" id="IPR013766">
    <property type="entry name" value="Thioredoxin_domain"/>
</dbReference>
<dbReference type="PANTHER" id="PTHR45663:SF11">
    <property type="entry name" value="GEO12009P1"/>
    <property type="match status" value="1"/>
</dbReference>
<evidence type="ECO:0000256" key="7">
    <source>
        <dbReference type="NCBIfam" id="TIGR01068"/>
    </source>
</evidence>
<dbReference type="PIRSF" id="PIRSF000077">
    <property type="entry name" value="Thioredoxin"/>
    <property type="match status" value="1"/>
</dbReference>
<dbReference type="InterPro" id="IPR017937">
    <property type="entry name" value="Thioredoxin_CS"/>
</dbReference>
<dbReference type="EMBL" id="CP049887">
    <property type="protein sequence ID" value="QIL48417.1"/>
    <property type="molecule type" value="Genomic_DNA"/>
</dbReference>
<dbReference type="Gene3D" id="3.40.30.10">
    <property type="entry name" value="Glutaredoxin"/>
    <property type="match status" value="1"/>
</dbReference>
<evidence type="ECO:0000256" key="4">
    <source>
        <dbReference type="ARBA" id="ARBA00022982"/>
    </source>
</evidence>
<dbReference type="GO" id="GO:0005829">
    <property type="term" value="C:cytosol"/>
    <property type="evidence" value="ECO:0007669"/>
    <property type="project" value="TreeGrafter"/>
</dbReference>
<evidence type="ECO:0000313" key="12">
    <source>
        <dbReference type="Proteomes" id="UP000501747"/>
    </source>
</evidence>
<gene>
    <name evidence="11" type="primary">trxA</name>
    <name evidence="11" type="ORF">G7082_07870</name>
</gene>
<feature type="domain" description="Thioredoxin" evidence="10">
    <location>
        <begin position="1"/>
        <end position="103"/>
    </location>
</feature>
<keyword evidence="12" id="KW-1185">Reference proteome</keyword>
<evidence type="ECO:0000313" key="11">
    <source>
        <dbReference type="EMBL" id="QIL48417.1"/>
    </source>
</evidence>
<proteinExistence type="inferred from homology"/>
<dbReference type="PANTHER" id="PTHR45663">
    <property type="entry name" value="GEO12009P1"/>
    <property type="match status" value="1"/>
</dbReference>
<evidence type="ECO:0000256" key="3">
    <source>
        <dbReference type="ARBA" id="ARBA00022448"/>
    </source>
</evidence>
<sequence>MLLPITDQEFTEETAEGLVMAQFWAPWCGPCRMQSPILEQVSENYVDQIKFVKINVDENPETSQKYGIMSIPNMILLKDGELVENIVGLHQKEQLKMILDKHL</sequence>
<evidence type="ECO:0000256" key="8">
    <source>
        <dbReference type="PIRNR" id="PIRNR000077"/>
    </source>
</evidence>
<dbReference type="CDD" id="cd02947">
    <property type="entry name" value="TRX_family"/>
    <property type="match status" value="1"/>
</dbReference>
<comment type="similarity">
    <text evidence="1 8">Belongs to the thioredoxin family.</text>
</comment>
<dbReference type="SUPFAM" id="SSF52833">
    <property type="entry name" value="Thioredoxin-like"/>
    <property type="match status" value="1"/>
</dbReference>
<dbReference type="AlphaFoldDB" id="A0A6G8ATU8"/>
<dbReference type="FunFam" id="3.40.30.10:FF:000001">
    <property type="entry name" value="Thioredoxin"/>
    <property type="match status" value="1"/>
</dbReference>
<dbReference type="KEGG" id="vhy:G7082_07870"/>
<keyword evidence="5 9" id="KW-1015">Disulfide bond</keyword>
<dbReference type="PROSITE" id="PS00194">
    <property type="entry name" value="THIOREDOXIN_1"/>
    <property type="match status" value="1"/>
</dbReference>
<dbReference type="RefSeq" id="WP_166034564.1">
    <property type="nucleotide sequence ID" value="NZ_CP049887.1"/>
</dbReference>
<dbReference type="PROSITE" id="PS51352">
    <property type="entry name" value="THIOREDOXIN_2"/>
    <property type="match status" value="1"/>
</dbReference>
<organism evidence="11 12">
    <name type="scientific">Vagococcus hydrophili</name>
    <dbReference type="NCBI Taxonomy" id="2714947"/>
    <lineage>
        <taxon>Bacteria</taxon>
        <taxon>Bacillati</taxon>
        <taxon>Bacillota</taxon>
        <taxon>Bacilli</taxon>
        <taxon>Lactobacillales</taxon>
        <taxon>Enterococcaceae</taxon>
        <taxon>Vagococcus</taxon>
    </lineage>
</organism>
<evidence type="ECO:0000259" key="10">
    <source>
        <dbReference type="PROSITE" id="PS51352"/>
    </source>
</evidence>
<keyword evidence="3" id="KW-0813">Transport</keyword>
<dbReference type="Proteomes" id="UP000501747">
    <property type="component" value="Chromosome"/>
</dbReference>
<evidence type="ECO:0000256" key="2">
    <source>
        <dbReference type="ARBA" id="ARBA00020570"/>
    </source>
</evidence>
<reference evidence="11 12" key="1">
    <citation type="submission" date="2020-03" db="EMBL/GenBank/DDBJ databases">
        <title>Vagococcus sp. nov., isolated from beetles.</title>
        <authorList>
            <person name="Hyun D.-W."/>
            <person name="Bae J.-W."/>
        </authorList>
    </citation>
    <scope>NUCLEOTIDE SEQUENCE [LARGE SCALE GENOMIC DNA]</scope>
    <source>
        <strain evidence="11 12">HDW17B</strain>
    </source>
</reference>
<evidence type="ECO:0000256" key="5">
    <source>
        <dbReference type="ARBA" id="ARBA00023157"/>
    </source>
</evidence>
<dbReference type="InterPro" id="IPR036249">
    <property type="entry name" value="Thioredoxin-like_sf"/>
</dbReference>
<dbReference type="GO" id="GO:0015035">
    <property type="term" value="F:protein-disulfide reductase activity"/>
    <property type="evidence" value="ECO:0007669"/>
    <property type="project" value="UniProtKB-UniRule"/>
</dbReference>
<keyword evidence="6 9" id="KW-0676">Redox-active center</keyword>
<accession>A0A6G8ATU8</accession>
<feature type="disulfide bond" description="Redox-active" evidence="9">
    <location>
        <begin position="28"/>
        <end position="31"/>
    </location>
</feature>
<dbReference type="NCBIfam" id="TIGR01068">
    <property type="entry name" value="thioredoxin"/>
    <property type="match status" value="1"/>
</dbReference>
<evidence type="ECO:0000256" key="1">
    <source>
        <dbReference type="ARBA" id="ARBA00008987"/>
    </source>
</evidence>
<evidence type="ECO:0000256" key="9">
    <source>
        <dbReference type="PIRSR" id="PIRSR000077-4"/>
    </source>
</evidence>
<name>A0A6G8ATU8_9ENTE</name>